<comment type="caution">
    <text evidence="3">The sequence shown here is derived from an EMBL/GenBank/DDBJ whole genome shotgun (WGS) entry which is preliminary data.</text>
</comment>
<evidence type="ECO:0000313" key="4">
    <source>
        <dbReference type="Proteomes" id="UP000823399"/>
    </source>
</evidence>
<dbReference type="AlphaFoldDB" id="A0A9P7F3F2"/>
<comment type="similarity">
    <text evidence="1">Belongs to the trichothecene O-acetyltransferase family.</text>
</comment>
<evidence type="ECO:0000256" key="1">
    <source>
        <dbReference type="ARBA" id="ARBA00006439"/>
    </source>
</evidence>
<keyword evidence="2" id="KW-0808">Transferase</keyword>
<name>A0A9P7F3F2_9AGAM</name>
<organism evidence="3 4">
    <name type="scientific">Suillus discolor</name>
    <dbReference type="NCBI Taxonomy" id="1912936"/>
    <lineage>
        <taxon>Eukaryota</taxon>
        <taxon>Fungi</taxon>
        <taxon>Dikarya</taxon>
        <taxon>Basidiomycota</taxon>
        <taxon>Agaricomycotina</taxon>
        <taxon>Agaricomycetes</taxon>
        <taxon>Agaricomycetidae</taxon>
        <taxon>Boletales</taxon>
        <taxon>Suillineae</taxon>
        <taxon>Suillaceae</taxon>
        <taxon>Suillus</taxon>
    </lineage>
</organism>
<reference evidence="3" key="1">
    <citation type="journal article" date="2020" name="New Phytol.">
        <title>Comparative genomics reveals dynamic genome evolution in host specialist ectomycorrhizal fungi.</title>
        <authorList>
            <person name="Lofgren L.A."/>
            <person name="Nguyen N.H."/>
            <person name="Vilgalys R."/>
            <person name="Ruytinx J."/>
            <person name="Liao H.L."/>
            <person name="Branco S."/>
            <person name="Kuo A."/>
            <person name="LaButti K."/>
            <person name="Lipzen A."/>
            <person name="Andreopoulos W."/>
            <person name="Pangilinan J."/>
            <person name="Riley R."/>
            <person name="Hundley H."/>
            <person name="Na H."/>
            <person name="Barry K."/>
            <person name="Grigoriev I.V."/>
            <person name="Stajich J.E."/>
            <person name="Kennedy P.G."/>
        </authorList>
    </citation>
    <scope>NUCLEOTIDE SEQUENCE</scope>
    <source>
        <strain evidence="3">FC423</strain>
    </source>
</reference>
<accession>A0A9P7F3F2</accession>
<dbReference type="Pfam" id="PF07428">
    <property type="entry name" value="Tri3"/>
    <property type="match status" value="1"/>
</dbReference>
<gene>
    <name evidence="3" type="ORF">F5147DRAFT_702252</name>
</gene>
<dbReference type="GO" id="GO:0016407">
    <property type="term" value="F:acetyltransferase activity"/>
    <property type="evidence" value="ECO:0007669"/>
    <property type="project" value="InterPro"/>
</dbReference>
<sequence>MSTIFSIAMSRVTKYVLFFGVTIDLHDPVSITKLRSSAQECWCWFRSQIPTIASSILNESDHKLPTLIYTTASPQEISQWAQRTLIIHPPSHIDLAQLRVNEGQKKVPSSDGDYTRMHLVPGEIVNGAVSKFGLLFHTHHSLFDGTGLKIVMNRYLTQLAKVLSDSYSGSEFVEWGNEFKNLPPAVYNILNSKEALPIPPDSLEEPSFDHDYYKSLTAGVVSALGTTKDTYGFSARPKDTEWPKTRRAEVSFTREESERILTASKISGFTITHLAHAALAMVAIADNPPNLASSSHYLNSPSLANFRGRLDPKHVLHPGYAIAIFMTRIPVSAFLSPDGGVLPLDRDMLLQVADIAKEQYRTITELPAGLSCMPQVAEAFAMVTVPAASANILPPDQCYSFSSDGRGENYLNPTFADDTGKPILSVNKFFTSLNRFDPGPFFRLSSWGGVVDLGADYNSNIVKTEDAMNYLNQWKRPCLYHLEPHEQHELFLYIIVALLVSRASPQLSMKTPREYMIRR</sequence>
<dbReference type="PANTHER" id="PTHR42034">
    <property type="entry name" value="CHROMOSOME 7, WHOLE GENOME SHOTGUN SEQUENCE-RELATED"/>
    <property type="match status" value="1"/>
</dbReference>
<dbReference type="GeneID" id="64700038"/>
<dbReference type="Proteomes" id="UP000823399">
    <property type="component" value="Unassembled WGS sequence"/>
</dbReference>
<evidence type="ECO:0000313" key="3">
    <source>
        <dbReference type="EMBL" id="KAG2105863.1"/>
    </source>
</evidence>
<dbReference type="GO" id="GO:0043386">
    <property type="term" value="P:mycotoxin biosynthetic process"/>
    <property type="evidence" value="ECO:0007669"/>
    <property type="project" value="InterPro"/>
</dbReference>
<evidence type="ECO:0000256" key="2">
    <source>
        <dbReference type="ARBA" id="ARBA00022679"/>
    </source>
</evidence>
<protein>
    <submittedName>
        <fullName evidence="3">Uncharacterized protein</fullName>
    </submittedName>
</protein>
<dbReference type="PANTHER" id="PTHR42034:SF1">
    <property type="entry name" value="CONDENSATION DOMAIN-CONTAINING PROTEIN"/>
    <property type="match status" value="1"/>
</dbReference>
<dbReference type="Gene3D" id="3.30.559.30">
    <property type="entry name" value="Nonribosomal peptide synthetase, condensation domain"/>
    <property type="match status" value="1"/>
</dbReference>
<dbReference type="Gene3D" id="3.30.559.10">
    <property type="entry name" value="Chloramphenicol acetyltransferase-like domain"/>
    <property type="match status" value="1"/>
</dbReference>
<dbReference type="InterPro" id="IPR009992">
    <property type="entry name" value="Tri3/Sat12/Sat16/Mac1"/>
</dbReference>
<proteinExistence type="inferred from homology"/>
<dbReference type="OrthoDB" id="2548233at2759"/>
<dbReference type="EMBL" id="JABBWM010000037">
    <property type="protein sequence ID" value="KAG2105863.1"/>
    <property type="molecule type" value="Genomic_DNA"/>
</dbReference>
<dbReference type="RefSeq" id="XP_041291419.1">
    <property type="nucleotide sequence ID" value="XM_041437779.1"/>
</dbReference>
<keyword evidence="4" id="KW-1185">Reference proteome</keyword>
<dbReference type="InterPro" id="IPR023213">
    <property type="entry name" value="CAT-like_dom_sf"/>
</dbReference>